<protein>
    <recommendedName>
        <fullName evidence="1">Integrase catalytic domain-containing protein</fullName>
    </recommendedName>
</protein>
<dbReference type="SUPFAM" id="SSF53098">
    <property type="entry name" value="Ribonuclease H-like"/>
    <property type="match status" value="1"/>
</dbReference>
<dbReference type="PANTHER" id="PTHR46585:SF1">
    <property type="entry name" value="CHROMO DOMAIN-CONTAINING PROTEIN"/>
    <property type="match status" value="1"/>
</dbReference>
<dbReference type="InterPro" id="IPR012337">
    <property type="entry name" value="RNaseH-like_sf"/>
</dbReference>
<dbReference type="InterPro" id="IPR001584">
    <property type="entry name" value="Integrase_cat-core"/>
</dbReference>
<dbReference type="Pfam" id="PF02229">
    <property type="entry name" value="PC4"/>
    <property type="match status" value="1"/>
</dbReference>
<dbReference type="PROSITE" id="PS50994">
    <property type="entry name" value="INTEGRASE"/>
    <property type="match status" value="1"/>
</dbReference>
<dbReference type="PANTHER" id="PTHR46585">
    <property type="entry name" value="INTEGRASE CORE DOMAIN CONTAINING PROTEIN"/>
    <property type="match status" value="1"/>
</dbReference>
<evidence type="ECO:0000313" key="2">
    <source>
        <dbReference type="EMBL" id="VDI68726.1"/>
    </source>
</evidence>
<sequence>MTIDIRVWENATKPTREGINLPLLRWQSICDNLQNINDAIQHLKQGVNLRLHIGKDVFVCVNSDYLCINIRQFLYPPNETILKPAKKGITLSLPEWKTLIDVIPQIEKAVPEVKTMIPCWQTHDNQEGLWNCSECFGHCSEYLNNISAERRKVCTRKKKIRKWLETQETFGLHRQVNRKFPRAQVISPYIDYQWDVDTAVLTTYTKDNDGYAYFVLAIDVFSRFIWTKVLRSTKGAEMRDTLESIFREGRKPTKFRSDKGVEYKNRRLQDYSKKEV</sequence>
<name>A0A8B6GU96_MYTGA</name>
<organism evidence="2 3">
    <name type="scientific">Mytilus galloprovincialis</name>
    <name type="common">Mediterranean mussel</name>
    <dbReference type="NCBI Taxonomy" id="29158"/>
    <lineage>
        <taxon>Eukaryota</taxon>
        <taxon>Metazoa</taxon>
        <taxon>Spiralia</taxon>
        <taxon>Lophotrochozoa</taxon>
        <taxon>Mollusca</taxon>
        <taxon>Bivalvia</taxon>
        <taxon>Autobranchia</taxon>
        <taxon>Pteriomorphia</taxon>
        <taxon>Mytilida</taxon>
        <taxon>Mytiloidea</taxon>
        <taxon>Mytilidae</taxon>
        <taxon>Mytilinae</taxon>
        <taxon>Mytilus</taxon>
    </lineage>
</organism>
<dbReference type="GO" id="GO:0003677">
    <property type="term" value="F:DNA binding"/>
    <property type="evidence" value="ECO:0007669"/>
    <property type="project" value="InterPro"/>
</dbReference>
<evidence type="ECO:0000313" key="3">
    <source>
        <dbReference type="Proteomes" id="UP000596742"/>
    </source>
</evidence>
<feature type="domain" description="Integrase catalytic" evidence="1">
    <location>
        <begin position="184"/>
        <end position="276"/>
    </location>
</feature>
<proteinExistence type="predicted"/>
<dbReference type="Gene3D" id="2.30.31.10">
    <property type="entry name" value="Transcriptional Coactivator Pc4, Chain A"/>
    <property type="match status" value="2"/>
</dbReference>
<dbReference type="GO" id="GO:0006355">
    <property type="term" value="P:regulation of DNA-templated transcription"/>
    <property type="evidence" value="ECO:0007669"/>
    <property type="project" value="InterPro"/>
</dbReference>
<dbReference type="Pfam" id="PF00665">
    <property type="entry name" value="rve"/>
    <property type="match status" value="1"/>
</dbReference>
<dbReference type="InterPro" id="IPR003173">
    <property type="entry name" value="PC4_C"/>
</dbReference>
<gene>
    <name evidence="2" type="ORF">MGAL_10B093576</name>
</gene>
<accession>A0A8B6GU96</accession>
<dbReference type="OrthoDB" id="2505440at2759"/>
<comment type="caution">
    <text evidence="2">The sequence shown here is derived from an EMBL/GenBank/DDBJ whole genome shotgun (WGS) entry which is preliminary data.</text>
</comment>
<dbReference type="Gene3D" id="3.30.420.10">
    <property type="entry name" value="Ribonuclease H-like superfamily/Ribonuclease H"/>
    <property type="match status" value="1"/>
</dbReference>
<dbReference type="InterPro" id="IPR036397">
    <property type="entry name" value="RNaseH_sf"/>
</dbReference>
<dbReference type="EMBL" id="UYJE01008940">
    <property type="protein sequence ID" value="VDI68726.1"/>
    <property type="molecule type" value="Genomic_DNA"/>
</dbReference>
<evidence type="ECO:0000259" key="1">
    <source>
        <dbReference type="PROSITE" id="PS50994"/>
    </source>
</evidence>
<keyword evidence="3" id="KW-1185">Reference proteome</keyword>
<dbReference type="Proteomes" id="UP000596742">
    <property type="component" value="Unassembled WGS sequence"/>
</dbReference>
<dbReference type="SUPFAM" id="SSF54447">
    <property type="entry name" value="ssDNA-binding transcriptional regulator domain"/>
    <property type="match status" value="1"/>
</dbReference>
<dbReference type="GO" id="GO:0015074">
    <property type="term" value="P:DNA integration"/>
    <property type="evidence" value="ECO:0007669"/>
    <property type="project" value="InterPro"/>
</dbReference>
<dbReference type="InterPro" id="IPR009044">
    <property type="entry name" value="ssDNA-bd_transcriptional_reg"/>
</dbReference>
<reference evidence="2" key="1">
    <citation type="submission" date="2018-11" db="EMBL/GenBank/DDBJ databases">
        <authorList>
            <person name="Alioto T."/>
            <person name="Alioto T."/>
        </authorList>
    </citation>
    <scope>NUCLEOTIDE SEQUENCE</scope>
</reference>
<dbReference type="AlphaFoldDB" id="A0A8B6GU96"/>